<name>M7T2T3_EUTLA</name>
<dbReference type="KEGG" id="ela:UCREL1_1816"/>
<dbReference type="GO" id="GO:0005739">
    <property type="term" value="C:mitochondrion"/>
    <property type="evidence" value="ECO:0007669"/>
    <property type="project" value="TreeGrafter"/>
</dbReference>
<organism evidence="5 6">
    <name type="scientific">Eutypa lata (strain UCR-EL1)</name>
    <name type="common">Grapevine dieback disease fungus</name>
    <name type="synonym">Eutypa armeniacae</name>
    <dbReference type="NCBI Taxonomy" id="1287681"/>
    <lineage>
        <taxon>Eukaryota</taxon>
        <taxon>Fungi</taxon>
        <taxon>Dikarya</taxon>
        <taxon>Ascomycota</taxon>
        <taxon>Pezizomycotina</taxon>
        <taxon>Sordariomycetes</taxon>
        <taxon>Xylariomycetidae</taxon>
        <taxon>Xylariales</taxon>
        <taxon>Diatrypaceae</taxon>
        <taxon>Eutypa</taxon>
    </lineage>
</organism>
<dbReference type="InterPro" id="IPR017866">
    <property type="entry name" value="Succ-CoA_synthase_bsu_CS"/>
</dbReference>
<dbReference type="GO" id="GO:0042709">
    <property type="term" value="C:succinate-CoA ligase complex"/>
    <property type="evidence" value="ECO:0007669"/>
    <property type="project" value="TreeGrafter"/>
</dbReference>
<dbReference type="Gene3D" id="3.40.50.261">
    <property type="entry name" value="Succinyl-CoA synthetase domains"/>
    <property type="match status" value="2"/>
</dbReference>
<keyword evidence="2" id="KW-0547">Nucleotide-binding</keyword>
<gene>
    <name evidence="5" type="ORF">UCREL1_1816</name>
</gene>
<feature type="domain" description="ATP-citrate synthase/succinyl-CoA ligase C-terminal" evidence="4">
    <location>
        <begin position="246"/>
        <end position="365"/>
    </location>
</feature>
<sequence length="371" mass="38750">MYLTNSFKATANAKESLEWVARSINGRQAMEILRPDATGIYVASNQATAAIEEAIEAEVPLIVAVAEPAASTLRAGLGQSMAIGVGGDVLPGTTILDGLRTLINDEDTDAIALIGEIGGDAEIEAANWVTKYRAQSRNPKPIAALIGGIHAAPGRIMGHAGAFTLPGESSALTKVEALKAAGIIGNQGNIEVTAAHLGFDDAAFRSCKRQGDIQELRDFRSEEPTEVDAEKDGIVYIKLDGNIGTLVNGAGLAMNTIDALADAGGRAANFLDTGGKATSATVKKSFEAILTNPRCIFVNIFGGLTLGDMIARGVLLAFQDLQMSVPVVVRIRGSSNEKEGQRLIAESGLPLFAFDDFDEAASKAIELANSP</sequence>
<keyword evidence="1" id="KW-0816">Tricarboxylic acid cycle</keyword>
<dbReference type="GO" id="GO:0005524">
    <property type="term" value="F:ATP binding"/>
    <property type="evidence" value="ECO:0007669"/>
    <property type="project" value="UniProtKB-KW"/>
</dbReference>
<dbReference type="eggNOG" id="KOG2799">
    <property type="taxonomic scope" value="Eukaryota"/>
</dbReference>
<keyword evidence="6" id="KW-1185">Reference proteome</keyword>
<dbReference type="SUPFAM" id="SSF52210">
    <property type="entry name" value="Succinyl-CoA synthetase domains"/>
    <property type="match status" value="2"/>
</dbReference>
<dbReference type="InterPro" id="IPR016102">
    <property type="entry name" value="Succinyl-CoA_synth-like"/>
</dbReference>
<dbReference type="GO" id="GO:0006104">
    <property type="term" value="P:succinyl-CoA metabolic process"/>
    <property type="evidence" value="ECO:0007669"/>
    <property type="project" value="TreeGrafter"/>
</dbReference>
<dbReference type="FunFam" id="3.40.50.261:FF:000001">
    <property type="entry name" value="Succinate--CoA ligase [ADP-forming] subunit beta"/>
    <property type="match status" value="1"/>
</dbReference>
<proteinExistence type="predicted"/>
<dbReference type="PROSITE" id="PS01217">
    <property type="entry name" value="SUCCINYL_COA_LIG_3"/>
    <property type="match status" value="1"/>
</dbReference>
<dbReference type="InterPro" id="IPR005811">
    <property type="entry name" value="SUCC_ACL_C"/>
</dbReference>
<dbReference type="Proteomes" id="UP000012174">
    <property type="component" value="Unassembled WGS sequence"/>
</dbReference>
<dbReference type="eggNOG" id="KOG1255">
    <property type="taxonomic scope" value="Eukaryota"/>
</dbReference>
<accession>M7T2T3</accession>
<dbReference type="OrthoDB" id="1664372at2759"/>
<feature type="domain" description="ATP-citrate synthase/succinyl-CoA ligase C-terminal" evidence="4">
    <location>
        <begin position="74"/>
        <end position="183"/>
    </location>
</feature>
<evidence type="ECO:0000259" key="4">
    <source>
        <dbReference type="Pfam" id="PF00549"/>
    </source>
</evidence>
<dbReference type="HOGENOM" id="CLU_746029_0_0_1"/>
<dbReference type="STRING" id="1287681.M7T2T3"/>
<dbReference type="Pfam" id="PF00549">
    <property type="entry name" value="Ligase_CoA"/>
    <property type="match status" value="2"/>
</dbReference>
<evidence type="ECO:0000256" key="2">
    <source>
        <dbReference type="ARBA" id="ARBA00022741"/>
    </source>
</evidence>
<evidence type="ECO:0000313" key="6">
    <source>
        <dbReference type="Proteomes" id="UP000012174"/>
    </source>
</evidence>
<reference evidence="6" key="1">
    <citation type="journal article" date="2013" name="Genome Announc.">
        <title>Draft genome sequence of the grapevine dieback fungus Eutypa lata UCR-EL1.</title>
        <authorList>
            <person name="Blanco-Ulate B."/>
            <person name="Rolshausen P.E."/>
            <person name="Cantu D."/>
        </authorList>
    </citation>
    <scope>NUCLEOTIDE SEQUENCE [LARGE SCALE GENOMIC DNA]</scope>
    <source>
        <strain evidence="6">UCR-EL1</strain>
    </source>
</reference>
<evidence type="ECO:0000313" key="5">
    <source>
        <dbReference type="EMBL" id="EMR71138.1"/>
    </source>
</evidence>
<evidence type="ECO:0000256" key="1">
    <source>
        <dbReference type="ARBA" id="ARBA00022532"/>
    </source>
</evidence>
<keyword evidence="3" id="KW-0067">ATP-binding</keyword>
<protein>
    <submittedName>
        <fullName evidence="5">Putative succinyl-synthetase beta protein</fullName>
    </submittedName>
</protein>
<dbReference type="AlphaFoldDB" id="M7T2T3"/>
<dbReference type="PANTHER" id="PTHR11815:SF1">
    <property type="entry name" value="SUCCINATE--COA LIGASE [ADP-FORMING] SUBUNIT BETA, MITOCHONDRIAL"/>
    <property type="match status" value="1"/>
</dbReference>
<dbReference type="PANTHER" id="PTHR11815">
    <property type="entry name" value="SUCCINYL-COA SYNTHETASE BETA CHAIN"/>
    <property type="match status" value="1"/>
</dbReference>
<dbReference type="GO" id="GO:0004775">
    <property type="term" value="F:succinate-CoA ligase (ADP-forming) activity"/>
    <property type="evidence" value="ECO:0007669"/>
    <property type="project" value="TreeGrafter"/>
</dbReference>
<dbReference type="EMBL" id="KB705695">
    <property type="protein sequence ID" value="EMR71138.1"/>
    <property type="molecule type" value="Genomic_DNA"/>
</dbReference>
<evidence type="ECO:0000256" key="3">
    <source>
        <dbReference type="ARBA" id="ARBA00022840"/>
    </source>
</evidence>
<dbReference type="GO" id="GO:0006099">
    <property type="term" value="P:tricarboxylic acid cycle"/>
    <property type="evidence" value="ECO:0007669"/>
    <property type="project" value="UniProtKB-KW"/>
</dbReference>